<evidence type="ECO:0000256" key="3">
    <source>
        <dbReference type="ARBA" id="ARBA00022679"/>
    </source>
</evidence>
<evidence type="ECO:0000256" key="5">
    <source>
        <dbReference type="ARBA" id="ARBA00022989"/>
    </source>
</evidence>
<dbReference type="InterPro" id="IPR029044">
    <property type="entry name" value="Nucleotide-diphossugar_trans"/>
</dbReference>
<evidence type="ECO:0000256" key="6">
    <source>
        <dbReference type="ARBA" id="ARBA00023136"/>
    </source>
</evidence>
<feature type="transmembrane region" description="Helical" evidence="7">
    <location>
        <begin position="844"/>
        <end position="867"/>
    </location>
</feature>
<evidence type="ECO:0000256" key="7">
    <source>
        <dbReference type="SAM" id="Phobius"/>
    </source>
</evidence>
<gene>
    <name evidence="8" type="ORF">AB1Y20_012891</name>
</gene>
<dbReference type="InterPro" id="IPR050321">
    <property type="entry name" value="Glycosyltr_2/OpgH_subfam"/>
</dbReference>
<keyword evidence="9" id="KW-1185">Reference proteome</keyword>
<comment type="caution">
    <text evidence="8">The sequence shown here is derived from an EMBL/GenBank/DDBJ whole genome shotgun (WGS) entry which is preliminary data.</text>
</comment>
<name>A0AB34IM17_PRYPA</name>
<evidence type="ECO:0008006" key="10">
    <source>
        <dbReference type="Google" id="ProtNLM"/>
    </source>
</evidence>
<keyword evidence="2" id="KW-0328">Glycosyltransferase</keyword>
<dbReference type="EMBL" id="JBGBPQ010000023">
    <property type="protein sequence ID" value="KAL1500222.1"/>
    <property type="molecule type" value="Genomic_DNA"/>
</dbReference>
<feature type="transmembrane region" description="Helical" evidence="7">
    <location>
        <begin position="906"/>
        <end position="929"/>
    </location>
</feature>
<dbReference type="Proteomes" id="UP001515480">
    <property type="component" value="Unassembled WGS sequence"/>
</dbReference>
<sequence>MSISVIWSLPNIGVLVAGLPPLLARPPARKDQCAAWARTSAAYCSTRLHAMFLLRARSLVLHLALVCAAPHGGEVPPALQPDLLPRTHAALLAAAAPLVNQSEPTGLLGFLQAEESGDAPLTLAFGVAFDSGRLSQCTVCLDGMDMEGRSSPPNGVCEPWEPQTRTRASGEYLITSPPFVFSLDAVPKSGGPPARAAPSSRGAAALAAATLLLQPGGDCINEMSRSPVRAHMRCANLLDKTASGEVVSNGGSTCSPLTDLAHRVEARTKDANEAADVLARVLDLSGPMRGLAIDPTTMSDVDPDNWKSLRVVMTLRQIEVWEDVALATLYPAQPLPAVHGAPFRELVLFHVRERMASLVQAPSGALDLASPEQLAGAMAAAAAALRLNVSSDVEDKLLAAAMAASRLARIIAAQMPSPRSLAEEWPFQASPSGGVSAREWLAAQRDFSRAQQVGLWLAGEAARLGSGLVDVVNFSSATSNDAMLAVFERTPAARVELGCMDAQAASHDFSATLHRPASCFYADSSFWYHMLSMSAAAWCYFLFTLVANLWLLMTWAGALKFQCKMGRMVSMARAPIKLPRVAVFIPCYMPNEASIILETLEHMTASEYDGQLDFYVVYNTPVDLPIEHELAKLTSMNGRKVHCQRVPGSKSKADNLEYGLLHFTEKGSVCVLFDADHHPRKDTIRGLVAVLLQSPDVVAVQGAVLIERGGPWLMRRLLDGMEWSSWSFYAPGFAELVGSAYFGGGNAAWRVETLHAIGFDNKMLTEDIDISIRTLAAGYKMLNAPFLQVGEMCPQGLTALYKQRLRWAMGWEQVTMQRIALLLSSPHITEPRKWRVMGILISRYITLISSAIGVFNLMKSLFFNFYTPVPCEWMVRCSMLVTLLMVVMFTTALLRQKEPWQRWVSVYAFAALSLFYFFIQLLLIVVAILRLTCCASRSILWVPTSRGKDSSNVPPPALETKR</sequence>
<evidence type="ECO:0000256" key="1">
    <source>
        <dbReference type="ARBA" id="ARBA00004141"/>
    </source>
</evidence>
<dbReference type="GO" id="GO:0016020">
    <property type="term" value="C:membrane"/>
    <property type="evidence" value="ECO:0007669"/>
    <property type="project" value="UniProtKB-SubCell"/>
</dbReference>
<keyword evidence="5 7" id="KW-1133">Transmembrane helix</keyword>
<evidence type="ECO:0000313" key="9">
    <source>
        <dbReference type="Proteomes" id="UP001515480"/>
    </source>
</evidence>
<dbReference type="PANTHER" id="PTHR43867">
    <property type="entry name" value="CELLULOSE SYNTHASE CATALYTIC SUBUNIT A [UDP-FORMING]"/>
    <property type="match status" value="1"/>
</dbReference>
<protein>
    <recommendedName>
        <fullName evidence="10">Ceramide glucosyltransferase</fullName>
    </recommendedName>
</protein>
<comment type="subcellular location">
    <subcellularLocation>
        <location evidence="1">Membrane</location>
        <topology evidence="1">Multi-pass membrane protein</topology>
    </subcellularLocation>
</comment>
<dbReference type="Gene3D" id="3.90.550.10">
    <property type="entry name" value="Spore Coat Polysaccharide Biosynthesis Protein SpsA, Chain A"/>
    <property type="match status" value="1"/>
</dbReference>
<evidence type="ECO:0000313" key="8">
    <source>
        <dbReference type="EMBL" id="KAL1500222.1"/>
    </source>
</evidence>
<dbReference type="Pfam" id="PF13641">
    <property type="entry name" value="Glyco_tranf_2_3"/>
    <property type="match status" value="1"/>
</dbReference>
<reference evidence="8 9" key="1">
    <citation type="journal article" date="2024" name="Science">
        <title>Giant polyketide synthase enzymes in the biosynthesis of giant marine polyether toxins.</title>
        <authorList>
            <person name="Fallon T.R."/>
            <person name="Shende V.V."/>
            <person name="Wierzbicki I.H."/>
            <person name="Pendleton A.L."/>
            <person name="Watervoot N.F."/>
            <person name="Auber R.P."/>
            <person name="Gonzalez D.J."/>
            <person name="Wisecaver J.H."/>
            <person name="Moore B.S."/>
        </authorList>
    </citation>
    <scope>NUCLEOTIDE SEQUENCE [LARGE SCALE GENOMIC DNA]</scope>
    <source>
        <strain evidence="8 9">12B1</strain>
    </source>
</reference>
<keyword evidence="4 7" id="KW-0812">Transmembrane</keyword>
<evidence type="ECO:0000256" key="4">
    <source>
        <dbReference type="ARBA" id="ARBA00022692"/>
    </source>
</evidence>
<dbReference type="GO" id="GO:0016757">
    <property type="term" value="F:glycosyltransferase activity"/>
    <property type="evidence" value="ECO:0007669"/>
    <property type="project" value="UniProtKB-KW"/>
</dbReference>
<dbReference type="PANTHER" id="PTHR43867:SF2">
    <property type="entry name" value="CELLULOSE SYNTHASE CATALYTIC SUBUNIT A [UDP-FORMING]"/>
    <property type="match status" value="1"/>
</dbReference>
<dbReference type="AlphaFoldDB" id="A0AB34IM17"/>
<feature type="transmembrane region" description="Helical" evidence="7">
    <location>
        <begin position="873"/>
        <end position="894"/>
    </location>
</feature>
<feature type="transmembrane region" description="Helical" evidence="7">
    <location>
        <begin position="526"/>
        <end position="559"/>
    </location>
</feature>
<keyword evidence="3" id="KW-0808">Transferase</keyword>
<dbReference type="CDD" id="cd06423">
    <property type="entry name" value="CESA_like"/>
    <property type="match status" value="1"/>
</dbReference>
<organism evidence="8 9">
    <name type="scientific">Prymnesium parvum</name>
    <name type="common">Toxic golden alga</name>
    <dbReference type="NCBI Taxonomy" id="97485"/>
    <lineage>
        <taxon>Eukaryota</taxon>
        <taxon>Haptista</taxon>
        <taxon>Haptophyta</taxon>
        <taxon>Prymnesiophyceae</taxon>
        <taxon>Prymnesiales</taxon>
        <taxon>Prymnesiaceae</taxon>
        <taxon>Prymnesium</taxon>
    </lineage>
</organism>
<keyword evidence="6 7" id="KW-0472">Membrane</keyword>
<proteinExistence type="predicted"/>
<accession>A0AB34IM17</accession>
<evidence type="ECO:0000256" key="2">
    <source>
        <dbReference type="ARBA" id="ARBA00022676"/>
    </source>
</evidence>
<dbReference type="SUPFAM" id="SSF53448">
    <property type="entry name" value="Nucleotide-diphospho-sugar transferases"/>
    <property type="match status" value="1"/>
</dbReference>